<dbReference type="RefSeq" id="WP_211850939.1">
    <property type="nucleotide sequence ID" value="NZ_JAAGBB010000003.1"/>
</dbReference>
<dbReference type="Pfam" id="PF13450">
    <property type="entry name" value="NAD_binding_8"/>
    <property type="match status" value="1"/>
</dbReference>
<evidence type="ECO:0000256" key="1">
    <source>
        <dbReference type="ARBA" id="ARBA00004814"/>
    </source>
</evidence>
<reference evidence="9" key="1">
    <citation type="journal article" date="2021" name="Syst. Appl. Microbiol.">
        <title>Roseomonas hellenica sp. nov., isolated from roots of wild-growing Alkanna tinctoria.</title>
        <authorList>
            <person name="Rat A."/>
            <person name="Naranjo H.D."/>
            <person name="Lebbe L."/>
            <person name="Cnockaert M."/>
            <person name="Krigas N."/>
            <person name="Grigoriadou K."/>
            <person name="Maloupa E."/>
            <person name="Willems A."/>
        </authorList>
    </citation>
    <scope>NUCLEOTIDE SEQUENCE [LARGE SCALE GENOMIC DNA]</scope>
    <source>
        <strain evidence="9">LMG 31523</strain>
    </source>
</reference>
<dbReference type="SUPFAM" id="SSF54373">
    <property type="entry name" value="FAD-linked reductases, C-terminal domain"/>
    <property type="match status" value="1"/>
</dbReference>
<gene>
    <name evidence="8" type="ORF">GXW71_03145</name>
</gene>
<protein>
    <recommendedName>
        <fullName evidence="4">Tryptophan 2-monooxygenase</fullName>
        <ecNumber evidence="3">1.13.12.3</ecNumber>
    </recommendedName>
</protein>
<keyword evidence="5" id="KW-0073">Auxin biosynthesis</keyword>
<dbReference type="EMBL" id="JAAGBB010000003">
    <property type="protein sequence ID" value="MBR0663343.1"/>
    <property type="molecule type" value="Genomic_DNA"/>
</dbReference>
<dbReference type="EC" id="1.13.12.3" evidence="3"/>
<accession>A0ABS5ESS8</accession>
<sequence length="415" mass="43387">MSVDPDVVIVGAGAAGVAAARRLAESGLSALLLEAGQRVGGRAWTCDVAGLPLDLGCGWLHSADRNPWTGIAEASGFAIDRRPPAWRQQYRDLGFSRAEQVAAAGAFAAWSERLAMAPPASDVAADALEAGGEWNAYLQAMSGFISGAGLERISAADYLAYDAASTECNWRVTAGYGRLIAASLPPKVPLRLATPVEAIALDRAGVSIATPAGTIAARGAILTVSTAVLAGGAIRLPAALDAWRHAASCLPLGHDEKLFLEILGDSPFAPETQVLGDPRDARTGAHYIRPLGRPVIECFIGGEGARMLEEEGPAAGFARAIDQLAALFGSEVRRCLRPLVASHWSRMDHVGGAYSHALPGRAAARGDLARPFEDRLFFAGEATHRDDFSTAHGAYQSGIRAAEEAIAALAPRRAE</sequence>
<evidence type="ECO:0000256" key="2">
    <source>
        <dbReference type="ARBA" id="ARBA00005833"/>
    </source>
</evidence>
<dbReference type="InterPro" id="IPR036188">
    <property type="entry name" value="FAD/NAD-bd_sf"/>
</dbReference>
<dbReference type="InterPro" id="IPR002937">
    <property type="entry name" value="Amino_oxidase"/>
</dbReference>
<evidence type="ECO:0000256" key="5">
    <source>
        <dbReference type="ARBA" id="ARBA00023070"/>
    </source>
</evidence>
<evidence type="ECO:0000313" key="9">
    <source>
        <dbReference type="Proteomes" id="UP001196870"/>
    </source>
</evidence>
<evidence type="ECO:0000256" key="3">
    <source>
        <dbReference type="ARBA" id="ARBA00012535"/>
    </source>
</evidence>
<feature type="domain" description="Amine oxidase" evidence="7">
    <location>
        <begin position="104"/>
        <end position="405"/>
    </location>
</feature>
<comment type="pathway">
    <text evidence="1">Plant hormone metabolism; auxin biosynthesis.</text>
</comment>
<comment type="caution">
    <text evidence="8">The sequence shown here is derived from an EMBL/GenBank/DDBJ whole genome shotgun (WGS) entry which is preliminary data.</text>
</comment>
<organism evidence="8 9">
    <name type="scientific">Plastoroseomonas hellenica</name>
    <dbReference type="NCBI Taxonomy" id="2687306"/>
    <lineage>
        <taxon>Bacteria</taxon>
        <taxon>Pseudomonadati</taxon>
        <taxon>Pseudomonadota</taxon>
        <taxon>Alphaproteobacteria</taxon>
        <taxon>Acetobacterales</taxon>
        <taxon>Acetobacteraceae</taxon>
        <taxon>Plastoroseomonas</taxon>
    </lineage>
</organism>
<comment type="catalytic activity">
    <reaction evidence="6">
        <text>L-tryptophan + O2 = indole-3-acetamide + CO2 + H2O</text>
        <dbReference type="Rhea" id="RHEA:16165"/>
        <dbReference type="ChEBI" id="CHEBI:15377"/>
        <dbReference type="ChEBI" id="CHEBI:15379"/>
        <dbReference type="ChEBI" id="CHEBI:16031"/>
        <dbReference type="ChEBI" id="CHEBI:16526"/>
        <dbReference type="ChEBI" id="CHEBI:57912"/>
        <dbReference type="EC" id="1.13.12.3"/>
    </reaction>
</comment>
<dbReference type="Proteomes" id="UP001196870">
    <property type="component" value="Unassembled WGS sequence"/>
</dbReference>
<dbReference type="PRINTS" id="PR00420">
    <property type="entry name" value="RNGMNOXGNASE"/>
</dbReference>
<dbReference type="Pfam" id="PF01593">
    <property type="entry name" value="Amino_oxidase"/>
    <property type="match status" value="1"/>
</dbReference>
<proteinExistence type="inferred from homology"/>
<evidence type="ECO:0000259" key="7">
    <source>
        <dbReference type="Pfam" id="PF01593"/>
    </source>
</evidence>
<evidence type="ECO:0000313" key="8">
    <source>
        <dbReference type="EMBL" id="MBR0663343.1"/>
    </source>
</evidence>
<dbReference type="PANTHER" id="PTHR10742:SF410">
    <property type="entry name" value="LYSINE-SPECIFIC HISTONE DEMETHYLASE 2"/>
    <property type="match status" value="1"/>
</dbReference>
<name>A0ABS5ESS8_9PROT</name>
<dbReference type="InterPro" id="IPR050281">
    <property type="entry name" value="Flavin_monoamine_oxidase"/>
</dbReference>
<evidence type="ECO:0000256" key="6">
    <source>
        <dbReference type="ARBA" id="ARBA00047321"/>
    </source>
</evidence>
<evidence type="ECO:0000256" key="4">
    <source>
        <dbReference type="ARBA" id="ARBA00017871"/>
    </source>
</evidence>
<dbReference type="PANTHER" id="PTHR10742">
    <property type="entry name" value="FLAVIN MONOAMINE OXIDASE"/>
    <property type="match status" value="1"/>
</dbReference>
<comment type="similarity">
    <text evidence="2">Belongs to the tryptophan 2-monooxygenase family.</text>
</comment>
<dbReference type="SUPFAM" id="SSF51905">
    <property type="entry name" value="FAD/NAD(P)-binding domain"/>
    <property type="match status" value="1"/>
</dbReference>
<keyword evidence="9" id="KW-1185">Reference proteome</keyword>
<dbReference type="Gene3D" id="3.50.50.60">
    <property type="entry name" value="FAD/NAD(P)-binding domain"/>
    <property type="match status" value="1"/>
</dbReference>